<dbReference type="SMART" id="SM01085">
    <property type="entry name" value="CK_II_beta"/>
    <property type="match status" value="1"/>
</dbReference>
<dbReference type="OMA" id="FGFSVYH"/>
<dbReference type="GO" id="GO:0016301">
    <property type="term" value="F:kinase activity"/>
    <property type="evidence" value="ECO:0007669"/>
    <property type="project" value="UniProtKB-KW"/>
</dbReference>
<keyword evidence="4" id="KW-0418">Kinase</keyword>
<dbReference type="FunFam" id="2.20.25.20:FF:000001">
    <property type="entry name" value="Casein kinase II subunit beta"/>
    <property type="match status" value="1"/>
</dbReference>
<evidence type="ECO:0000256" key="3">
    <source>
        <dbReference type="SAM" id="SignalP"/>
    </source>
</evidence>
<dbReference type="GO" id="GO:0019887">
    <property type="term" value="F:protein kinase regulator activity"/>
    <property type="evidence" value="ECO:0007669"/>
    <property type="project" value="InterPro"/>
</dbReference>
<reference evidence="4 5" key="1">
    <citation type="journal article" date="2010" name="Nature">
        <title>The Ectocarpus genome and the independent evolution of multicellularity in brown algae.</title>
        <authorList>
            <person name="Cock J.M."/>
            <person name="Sterck L."/>
            <person name="Rouze P."/>
            <person name="Scornet D."/>
            <person name="Allen A.E."/>
            <person name="Amoutzias G."/>
            <person name="Anthouard V."/>
            <person name="Artiguenave F."/>
            <person name="Aury J.M."/>
            <person name="Badger J.H."/>
            <person name="Beszteri B."/>
            <person name="Billiau K."/>
            <person name="Bonnet E."/>
            <person name="Bothwell J.H."/>
            <person name="Bowler C."/>
            <person name="Boyen C."/>
            <person name="Brownlee C."/>
            <person name="Carrano C.J."/>
            <person name="Charrier B."/>
            <person name="Cho G.Y."/>
            <person name="Coelho S.M."/>
            <person name="Collen J."/>
            <person name="Corre E."/>
            <person name="Da Silva C."/>
            <person name="Delage L."/>
            <person name="Delaroque N."/>
            <person name="Dittami S.M."/>
            <person name="Doulbeau S."/>
            <person name="Elias M."/>
            <person name="Farnham G."/>
            <person name="Gachon C.M."/>
            <person name="Gschloessl B."/>
            <person name="Heesch S."/>
            <person name="Jabbari K."/>
            <person name="Jubin C."/>
            <person name="Kawai H."/>
            <person name="Kimura K."/>
            <person name="Kloareg B."/>
            <person name="Kupper F.C."/>
            <person name="Lang D."/>
            <person name="Le Bail A."/>
            <person name="Leblanc C."/>
            <person name="Lerouge P."/>
            <person name="Lohr M."/>
            <person name="Lopez P.J."/>
            <person name="Martens C."/>
            <person name="Maumus F."/>
            <person name="Michel G."/>
            <person name="Miranda-Saavedra D."/>
            <person name="Morales J."/>
            <person name="Moreau H."/>
            <person name="Motomura T."/>
            <person name="Nagasato C."/>
            <person name="Napoli C.A."/>
            <person name="Nelson D.R."/>
            <person name="Nyvall-Collen P."/>
            <person name="Peters A.F."/>
            <person name="Pommier C."/>
            <person name="Potin P."/>
            <person name="Poulain J."/>
            <person name="Quesneville H."/>
            <person name="Read B."/>
            <person name="Rensing S.A."/>
            <person name="Ritter A."/>
            <person name="Rousvoal S."/>
            <person name="Samanta M."/>
            <person name="Samson G."/>
            <person name="Schroeder D.C."/>
            <person name="Segurens B."/>
            <person name="Strittmatter M."/>
            <person name="Tonon T."/>
            <person name="Tregear J.W."/>
            <person name="Valentin K."/>
            <person name="von Dassow P."/>
            <person name="Yamagishi T."/>
            <person name="Van de Peer Y."/>
            <person name="Wincker P."/>
        </authorList>
    </citation>
    <scope>NUCLEOTIDE SEQUENCE [LARGE SCALE GENOMIC DNA]</scope>
    <source>
        <strain evidence="5">Ec32 / CCAP1310/4</strain>
    </source>
</reference>
<dbReference type="GO" id="GO:0005956">
    <property type="term" value="C:protein kinase CK2 complex"/>
    <property type="evidence" value="ECO:0007669"/>
    <property type="project" value="UniProtKB-UniRule"/>
</dbReference>
<gene>
    <name evidence="4" type="ORF">Esi_0149_0024</name>
</gene>
<dbReference type="Gene3D" id="1.10.1820.10">
    <property type="entry name" value="protein kinase ck2 holoenzyme, chain C, domain 1"/>
    <property type="match status" value="1"/>
</dbReference>
<comment type="similarity">
    <text evidence="1 2">Belongs to the casein kinase 2 subunit beta family.</text>
</comment>
<keyword evidence="5" id="KW-1185">Reference proteome</keyword>
<comment type="subunit">
    <text evidence="2">Tetramer of two alpha and two beta subunits.</text>
</comment>
<evidence type="ECO:0000313" key="5">
    <source>
        <dbReference type="Proteomes" id="UP000002630"/>
    </source>
</evidence>
<dbReference type="PROSITE" id="PS01101">
    <property type="entry name" value="CK2_BETA"/>
    <property type="match status" value="1"/>
</dbReference>
<dbReference type="OrthoDB" id="3971593at2759"/>
<dbReference type="InterPro" id="IPR016149">
    <property type="entry name" value="Casein_kin_II_reg-sub_N"/>
</dbReference>
<name>D7FKU7_ECTSI</name>
<dbReference type="PANTHER" id="PTHR11740:SF0">
    <property type="entry name" value="CASEIN KINASE II SUBUNIT BETA"/>
    <property type="match status" value="1"/>
</dbReference>
<dbReference type="eggNOG" id="KOG3092">
    <property type="taxonomic scope" value="Eukaryota"/>
</dbReference>
<dbReference type="Pfam" id="PF01214">
    <property type="entry name" value="CK_II_beta"/>
    <property type="match status" value="1"/>
</dbReference>
<evidence type="ECO:0000256" key="1">
    <source>
        <dbReference type="ARBA" id="ARBA00006941"/>
    </source>
</evidence>
<feature type="chain" id="PRO_5003095626" description="Casein kinase II subunit beta" evidence="3">
    <location>
        <begin position="17"/>
        <end position="241"/>
    </location>
</feature>
<keyword evidence="4" id="KW-0808">Transferase</keyword>
<dbReference type="InParanoid" id="D7FKU7"/>
<feature type="signal peptide" evidence="3">
    <location>
        <begin position="1"/>
        <end position="16"/>
    </location>
</feature>
<organism evidence="4 5">
    <name type="scientific">Ectocarpus siliculosus</name>
    <name type="common">Brown alga</name>
    <name type="synonym">Conferva siliculosa</name>
    <dbReference type="NCBI Taxonomy" id="2880"/>
    <lineage>
        <taxon>Eukaryota</taxon>
        <taxon>Sar</taxon>
        <taxon>Stramenopiles</taxon>
        <taxon>Ochrophyta</taxon>
        <taxon>PX clade</taxon>
        <taxon>Phaeophyceae</taxon>
        <taxon>Ectocarpales</taxon>
        <taxon>Ectocarpaceae</taxon>
        <taxon>Ectocarpus</taxon>
    </lineage>
</organism>
<dbReference type="Gene3D" id="2.20.25.20">
    <property type="match status" value="1"/>
</dbReference>
<evidence type="ECO:0000313" key="4">
    <source>
        <dbReference type="EMBL" id="CBJ29492.1"/>
    </source>
</evidence>
<dbReference type="GO" id="GO:0005737">
    <property type="term" value="C:cytoplasm"/>
    <property type="evidence" value="ECO:0007669"/>
    <property type="project" value="TreeGrafter"/>
</dbReference>
<dbReference type="SUPFAM" id="SSF57798">
    <property type="entry name" value="Casein kinase II beta subunit"/>
    <property type="match status" value="1"/>
</dbReference>
<dbReference type="AlphaFoldDB" id="D7FKU7"/>
<protein>
    <recommendedName>
        <fullName evidence="2">Casein kinase II subunit beta</fullName>
        <shortName evidence="2">CK II beta</shortName>
    </recommendedName>
</protein>
<evidence type="ECO:0000256" key="2">
    <source>
        <dbReference type="RuleBase" id="RU361268"/>
    </source>
</evidence>
<dbReference type="EMBL" id="FN649737">
    <property type="protein sequence ID" value="CBJ29492.1"/>
    <property type="molecule type" value="Genomic_DNA"/>
</dbReference>
<keyword evidence="3" id="KW-0732">Signal</keyword>
<dbReference type="InterPro" id="IPR035991">
    <property type="entry name" value="Casein_kinase_II_beta-like"/>
</dbReference>
<accession>D7FKU7</accession>
<dbReference type="Proteomes" id="UP000002630">
    <property type="component" value="Linkage Group LG12"/>
</dbReference>
<dbReference type="EMBL" id="FN648060">
    <property type="protein sequence ID" value="CBJ29492.1"/>
    <property type="molecule type" value="Genomic_DNA"/>
</dbReference>
<dbReference type="PRINTS" id="PR00472">
    <property type="entry name" value="CASNKINASEII"/>
</dbReference>
<sequence length="241" mass="26474">MIVRKALMLLLSLVCAATDCCTIDPKLTSLRGGGGRQAWIQDFCRTPGNEFFAEVPLSFIRESMNSIDIGRGVDIPYRQEALGVILGERRIGVGVHGDNNASTVQSSAALLYGLLHARFLVSPQGLKVVLEKFSKADFGRCPRVYCQGQAVLPVGESDRPKQSSVKVFCPRCGDLYYPSGYVRACDGAFWGTTLPHLLLLGWPELKTTPNTSHYVPRVFGFKVHAEELSAPDQDGRQERLS</sequence>
<dbReference type="InterPro" id="IPR000704">
    <property type="entry name" value="Casein_kinase_II_reg-sub"/>
</dbReference>
<dbReference type="STRING" id="2880.D7FKU7"/>
<proteinExistence type="inferred from homology"/>
<dbReference type="PANTHER" id="PTHR11740">
    <property type="entry name" value="CASEIN KINASE II SUBUNIT BETA"/>
    <property type="match status" value="1"/>
</dbReference>